<feature type="region of interest" description="Disordered" evidence="2">
    <location>
        <begin position="3196"/>
        <end position="3219"/>
    </location>
</feature>
<feature type="coiled-coil region" evidence="1">
    <location>
        <begin position="2320"/>
        <end position="2354"/>
    </location>
</feature>
<sequence>LALLRCKAFFQVSCASTWQCGQQSQPAEPAQPAEAGQSLGSSSGTIAVSDAHIAANRFEQAVVAQGVSIAPGILRLGPDDVLAHFSSLQSAPQFFQEEYNTGERFTWCFAGFDCLRSSFYPEGFVLLEEDIQLEAEDVLALIPPRAHVPQQLSLSCCVRELLEQFQLEHKHAGEQKLFHNLMHPFTLHSLARGNSLKVFVTWTWKADCFRVFEPKTPQSSSPLQHLCGVRLGVQHTMLLRTEELQVIRHLDNGVQQFVCQLPGERPPHTQSLWVSADGYFYALYITPADAEVLKGNFNDNFENFDMTSKREVPCMWTGMNEDDFGFFLNGFRFVAAISHKRRPLVLKLERRQDAQWKPFELHLARCCAWPSGADDALKTGRSRVPEGASAAAGFAAGPLDFFVFICWRAALLEDLWGLVAIKLQAYAGQAGARQSPQSTVHISSTNNRLETWSAGDMLQGGRVSSHAEQCKGTDCSGIEAPVHALLGLGLPHQHMWSSEAAEVRPSCFVLENVMGIRRVAAQVQHHLVSSGLYTVIPVEMDPADLGEPVRRPRLYFLGVRKDVALAESAVLTRIVECAWHFVKQQSSVHSPKSNALLRRLLPASHPAVEQHQKLRKERWLQAKKAGFPAGKEHARWQAVHDKVRAAEPMLSVKCSADDLFLHLPRLRDAWSILSAKHRGCLAADLSQSVSRAGVRTDGRLPTITPGSILAVADAGRVVIPLEKILLHGFPIHRMRIPPGITERQLESMGGNTMHVHVVGAAILLALGLVDWSLPAANIPCPPSTVWRPSSALQGPKSKVHSPAKRQRKNKIQTRSRKVQVCKKGSGDLTAKAADRLKARWSLHARARKKQSKRICGPQKVWSSSKLFFHEKKEAWQHPAFKEKAEGRAQLGSRLATKWGAYEVRSLILLVMIALRKVMQACCLQQHARCTVHRVAAEFYLAPEKPLVQCLPYLAADQSLFKGNVPQPLDWLRAWRACRTPSSFQGALQYFETEDFAAGHRCGLRKGSLEQMILVMHWAVKSIRMKRLSEANSISLSVDDRKDYRLLRYRCNLPCPASKVQSPQSTGQDVPENTLEAHDADTSIAMAKTVHELIRRACMDPDGQLDQVALDLIKSNIRHFASDQGPSVSKCGKVLASDGQLGSLVYCSFDAAHQVRIGCKDPLQALPGFEAQWKALFGGKEALLPSIQNSDVWTARLLAAQQKVLEMYGRQGVLEKTLKTFSFAPQRFDSAASPLLKYCCLIRAIAVLCGMQAADVRNSRDVRRRAEEALQKMVPSQLMRAAVTCDYSSECLAFLRSNFDIDNPDPAGIFQAFKDFHSRMTALFVEGFILGDAAAVHSPWIYYGDRVHYLCTSASVADIRVVMGDIAHVVQAMLKRLRADLLQDDVAVALHAFDLLAWESSNNHVHLHTRLKQLCKMLRIDSHHVVPALAAGAQVLLPLTSRARQLRFPVENRACWSWLLHPSWRAKYAAKLQWTQDCSFLVQFYLSLKMNTTTLERDLGQLLLHLDAHSGPLSSTGSTMASIMEVNIEGPQSEEGFFRPNPDGGPLEPTDFGRLAGASFAEAFYFAGHTVGFVFKLGRHLAEGQNRRCGRNPYVATKPLLGGLRAETKPAQDKLVRCIRARQQLKICQTFLRYANSPVLMAKPNFVLVPVYDCAEADVIVLEKLADIDLAAGNPHLATALLCVFGFGKVLASKADMAAFMAAPSLEIEDKFFTHSVGASRMELPGRDETTRTLASLLACKSIYKLPYGEQLGFVVAACYVRDVRLAKYFLKVAKKASSTLSLTEAVVGFFKDTQGVGNRKAFLPPKQATVRSLRKHQSKVRSPKLKRTLKKVRILPNTDIAGLTLPRMLEFVGQFIDGSVLPMIIHHGGTWKVDPDQQGDAGSSTAFRGIGSIKMVARKLMPVHIAEHLKALDHLADLEKVDQEVWNGSNANKFQVWSGLRVDEATVLVRDHLQELSDATGWKKVAGLVDEVDESVVIIGSCKAVQCLRNFCFHEGKSRLAGNWVGDALPELKTDLQVQCLWPSMRPLAQACMLQQESESIEEEVGRDGPHSHIGLRMFYDSPLSAVAASRKTAVRVLGGTLSDTDRPAKKLLKASGHEAMEEALLTPNYAVFKLETTCNIAAALSDGKLSFDARLKTYKLDLPMPCTLLPKLLKDFDHCSEPAPEPSTAPHEKHEVKNFNFTYYVAINDLGNPGCLPEADPAPICYILNRNDVGPVSFFDPFSDPCFPLCASSMTSMVLGFFAYRLPVTTLVKIQARGLIGGRAPYDHVMGGFWKLPALSVADLLKDGEIQMSFAPYEMSLTQTGPWKTATELCGEASASCLRKRKAECLTEIAEMRNQLAFKQSELEGITQKLKQGPVLESHGRSDTVGVRSELPKAFPKAKSMHKCQPLSIQADAKTNDLTGFKAGSWSTAECEAALTTTGVYEAPGLALWLRTNALGVGPDAEEEDVNWQSLKQFEAAFFSKSGSFKTGVTRSTAGGKKQKIEKSRMFWPCVMVCGIETAKHALHDHFDAALPLLGSGQFVLWAWFLALFRALQAADKEWLEMLWECGLSVTVQVRICTSPKELALARHNQSEAIKSLGHASMSDSFSAFSILICKLGITSQKAGEDLGLHFNGTLYNAAMHKAAVSLASVLRSPGGIVEKALRKLELEFGRDILSNEYSKLSKLISVAKATASSRMTTPEMVAWMIEMLTLAFRSKIRMPSRATDQWLDKDRKTGALGFWPVTQVILQVFDYAQKLIDSLPEPEVTKCKAILSDLLCPQTCWEKYVYQEQQDAPLGEDDCEGSCVADIPSGPLAEAKQNFNRATGLLLDLLLKVALGRDFFSECQEIAATPGGLSKAMQSAEEQACSLQSTVQVPRLLKELRSITVQFDGQSKSVSVSAAAPPPSLLMHLSRDGAAAESEAERETTWKKVQAERRKFVTFSYPRTWAKDHILNAFRSSGKVFSYTGELNSAHRLFVASADLLHEEGDEPWNAPCPPAASMWKEITSFITSASGPADFAMLFDGRMREIRRQNEDSILTQNHSGEGHVVFAGGCPPRAGRSRKVPLSAKKVESIAILCPVSRSKIKANKKEQFTACGEESTYQGTYSGPVPPDDWAERNGSDIPLFWSESKPIALWAAVIDDWKVATIFDCSPGSGALMEAAMTRGLNKEHLQWLQAVADRAACGLMALEGSPLFSEENSIVKKHFPDVIAGLAGGRDDEEDEPMEPASENEGCS</sequence>
<organism evidence="3">
    <name type="scientific">Cladocopium goreaui</name>
    <dbReference type="NCBI Taxonomy" id="2562237"/>
    <lineage>
        <taxon>Eukaryota</taxon>
        <taxon>Sar</taxon>
        <taxon>Alveolata</taxon>
        <taxon>Dinophyceae</taxon>
        <taxon>Suessiales</taxon>
        <taxon>Symbiodiniaceae</taxon>
        <taxon>Cladocopium</taxon>
    </lineage>
</organism>
<dbReference type="EMBL" id="CAMXCT020000735">
    <property type="protein sequence ID" value="CAL1136046.1"/>
    <property type="molecule type" value="Genomic_DNA"/>
</dbReference>
<dbReference type="EMBL" id="CAMXCT010000735">
    <property type="protein sequence ID" value="CAI3982671.1"/>
    <property type="molecule type" value="Genomic_DNA"/>
</dbReference>
<name>A0A9P1FNR6_9DINO</name>
<feature type="non-terminal residue" evidence="3">
    <location>
        <position position="1"/>
    </location>
</feature>
<keyword evidence="5" id="KW-1185">Reference proteome</keyword>
<dbReference type="EMBL" id="CAMXCT030000735">
    <property type="protein sequence ID" value="CAL4769983.1"/>
    <property type="molecule type" value="Genomic_DNA"/>
</dbReference>
<evidence type="ECO:0000256" key="2">
    <source>
        <dbReference type="SAM" id="MobiDB-lite"/>
    </source>
</evidence>
<comment type="caution">
    <text evidence="3">The sequence shown here is derived from an EMBL/GenBank/DDBJ whole genome shotgun (WGS) entry which is preliminary data.</text>
</comment>
<dbReference type="InterPro" id="IPR029063">
    <property type="entry name" value="SAM-dependent_MTases_sf"/>
</dbReference>
<feature type="compositionally biased region" description="Basic residues" evidence="2">
    <location>
        <begin position="797"/>
        <end position="815"/>
    </location>
</feature>
<evidence type="ECO:0000313" key="4">
    <source>
        <dbReference type="EMBL" id="CAL1136046.1"/>
    </source>
</evidence>
<dbReference type="Gene3D" id="3.40.50.150">
    <property type="entry name" value="Vaccinia Virus protein VP39"/>
    <property type="match status" value="1"/>
</dbReference>
<feature type="region of interest" description="Disordered" evidence="2">
    <location>
        <begin position="786"/>
        <end position="815"/>
    </location>
</feature>
<keyword evidence="1" id="KW-0175">Coiled coil</keyword>
<dbReference type="Proteomes" id="UP001152797">
    <property type="component" value="Unassembled WGS sequence"/>
</dbReference>
<accession>A0A9P1FNR6</accession>
<reference evidence="3" key="1">
    <citation type="submission" date="2022-10" db="EMBL/GenBank/DDBJ databases">
        <authorList>
            <person name="Chen Y."/>
            <person name="Dougan E. K."/>
            <person name="Chan C."/>
            <person name="Rhodes N."/>
            <person name="Thang M."/>
        </authorList>
    </citation>
    <scope>NUCLEOTIDE SEQUENCE</scope>
</reference>
<evidence type="ECO:0000256" key="1">
    <source>
        <dbReference type="SAM" id="Coils"/>
    </source>
</evidence>
<dbReference type="SUPFAM" id="SSF53335">
    <property type="entry name" value="S-adenosyl-L-methionine-dependent methyltransferases"/>
    <property type="match status" value="1"/>
</dbReference>
<proteinExistence type="predicted"/>
<evidence type="ECO:0000313" key="3">
    <source>
        <dbReference type="EMBL" id="CAI3982671.1"/>
    </source>
</evidence>
<evidence type="ECO:0000313" key="5">
    <source>
        <dbReference type="Proteomes" id="UP001152797"/>
    </source>
</evidence>
<protein>
    <submittedName>
        <fullName evidence="3">Uncharacterized protein</fullName>
    </submittedName>
</protein>
<reference evidence="4" key="2">
    <citation type="submission" date="2024-04" db="EMBL/GenBank/DDBJ databases">
        <authorList>
            <person name="Chen Y."/>
            <person name="Shah S."/>
            <person name="Dougan E. K."/>
            <person name="Thang M."/>
            <person name="Chan C."/>
        </authorList>
    </citation>
    <scope>NUCLEOTIDE SEQUENCE [LARGE SCALE GENOMIC DNA]</scope>
</reference>
<gene>
    <name evidence="3" type="ORF">C1SCF055_LOCUS10340</name>
</gene>